<keyword evidence="3" id="KW-1185">Reference proteome</keyword>
<sequence>MSSFSAELPADLWRGWVTHSTALLNSYRERTGQELILRGGDAASEAERLLAAPFVVVSHGTGADPLLNYGNRVALALWEMTPAQLLETPSRLTAEPMLRDAREKLLAQTARDGFVSGYEGVRISATGRRFRISNVTIWNVTDAAGQPAGQAATFGRWTFL</sequence>
<organism evidence="2 3">
    <name type="scientific">Methylocystis echinoides</name>
    <dbReference type="NCBI Taxonomy" id="29468"/>
    <lineage>
        <taxon>Bacteria</taxon>
        <taxon>Pseudomonadati</taxon>
        <taxon>Pseudomonadota</taxon>
        <taxon>Alphaproteobacteria</taxon>
        <taxon>Hyphomicrobiales</taxon>
        <taxon>Methylocystaceae</taxon>
        <taxon>Methylocystis</taxon>
    </lineage>
</organism>
<name>A0A9W6GWQ9_9HYPH</name>
<dbReference type="InterPro" id="IPR035965">
    <property type="entry name" value="PAS-like_dom_sf"/>
</dbReference>
<accession>A0A9W6GWQ9</accession>
<proteinExistence type="predicted"/>
<dbReference type="InterPro" id="IPR013978">
    <property type="entry name" value="MEKHLA"/>
</dbReference>
<protein>
    <submittedName>
        <fullName evidence="2">MEKHLA domain-containing protein</fullName>
    </submittedName>
</protein>
<dbReference type="Pfam" id="PF08670">
    <property type="entry name" value="MEKHLA"/>
    <property type="match status" value="1"/>
</dbReference>
<evidence type="ECO:0000313" key="2">
    <source>
        <dbReference type="EMBL" id="GLI94526.1"/>
    </source>
</evidence>
<comment type="caution">
    <text evidence="2">The sequence shown here is derived from an EMBL/GenBank/DDBJ whole genome shotgun (WGS) entry which is preliminary data.</text>
</comment>
<gene>
    <name evidence="2" type="ORF">LMG27198_35180</name>
</gene>
<dbReference type="EMBL" id="BSEC01000001">
    <property type="protein sequence ID" value="GLI94526.1"/>
    <property type="molecule type" value="Genomic_DNA"/>
</dbReference>
<reference evidence="2" key="1">
    <citation type="journal article" date="2023" name="Int. J. Syst. Evol. Microbiol.">
        <title>Methylocystis iwaonis sp. nov., a type II methane-oxidizing bacterium from surface soil of a rice paddy field in Japan, and emended description of the genus Methylocystis (ex Whittenbury et al. 1970) Bowman et al. 1993.</title>
        <authorList>
            <person name="Kaise H."/>
            <person name="Sawadogo J.B."/>
            <person name="Alam M.S."/>
            <person name="Ueno C."/>
            <person name="Dianou D."/>
            <person name="Shinjo R."/>
            <person name="Asakawa S."/>
        </authorList>
    </citation>
    <scope>NUCLEOTIDE SEQUENCE</scope>
    <source>
        <strain evidence="2">LMG27198</strain>
    </source>
</reference>
<evidence type="ECO:0000313" key="3">
    <source>
        <dbReference type="Proteomes" id="UP001144323"/>
    </source>
</evidence>
<evidence type="ECO:0000259" key="1">
    <source>
        <dbReference type="Pfam" id="PF08670"/>
    </source>
</evidence>
<dbReference type="SUPFAM" id="SSF55785">
    <property type="entry name" value="PYP-like sensor domain (PAS domain)"/>
    <property type="match status" value="1"/>
</dbReference>
<dbReference type="RefSeq" id="WP_281804591.1">
    <property type="nucleotide sequence ID" value="NZ_BSEC01000001.1"/>
</dbReference>
<feature type="domain" description="MEKHLA" evidence="1">
    <location>
        <begin position="18"/>
        <end position="159"/>
    </location>
</feature>
<dbReference type="AlphaFoldDB" id="A0A9W6GWQ9"/>
<dbReference type="Proteomes" id="UP001144323">
    <property type="component" value="Unassembled WGS sequence"/>
</dbReference>